<comment type="catalytic activity">
    <reaction evidence="2">
        <text>2 GTP = 3',3'-c-di-GMP + 2 diphosphate</text>
        <dbReference type="Rhea" id="RHEA:24898"/>
        <dbReference type="ChEBI" id="CHEBI:33019"/>
        <dbReference type="ChEBI" id="CHEBI:37565"/>
        <dbReference type="ChEBI" id="CHEBI:58805"/>
        <dbReference type="EC" id="2.7.7.65"/>
    </reaction>
</comment>
<organism evidence="6 7">
    <name type="scientific">Dyella humi</name>
    <dbReference type="NCBI Taxonomy" id="1770547"/>
    <lineage>
        <taxon>Bacteria</taxon>
        <taxon>Pseudomonadati</taxon>
        <taxon>Pseudomonadota</taxon>
        <taxon>Gammaproteobacteria</taxon>
        <taxon>Lysobacterales</taxon>
        <taxon>Rhodanobacteraceae</taxon>
        <taxon>Dyella</taxon>
    </lineage>
</organism>
<dbReference type="SUPFAM" id="SSF55073">
    <property type="entry name" value="Nucleotide cyclase"/>
    <property type="match status" value="1"/>
</dbReference>
<evidence type="ECO:0000256" key="4">
    <source>
        <dbReference type="SAM" id="Phobius"/>
    </source>
</evidence>
<dbReference type="InterPro" id="IPR029787">
    <property type="entry name" value="Nucleotide_cyclase"/>
</dbReference>
<feature type="domain" description="GGDEF" evidence="5">
    <location>
        <begin position="442"/>
        <end position="576"/>
    </location>
</feature>
<dbReference type="InterPro" id="IPR050469">
    <property type="entry name" value="Diguanylate_Cyclase"/>
</dbReference>
<dbReference type="Gene3D" id="3.30.70.270">
    <property type="match status" value="1"/>
</dbReference>
<dbReference type="Pfam" id="PF00990">
    <property type="entry name" value="GGDEF"/>
    <property type="match status" value="1"/>
</dbReference>
<evidence type="ECO:0000256" key="2">
    <source>
        <dbReference type="ARBA" id="ARBA00034247"/>
    </source>
</evidence>
<dbReference type="EMBL" id="JADIKI010000023">
    <property type="protein sequence ID" value="MFK2856432.1"/>
    <property type="molecule type" value="Genomic_DNA"/>
</dbReference>
<dbReference type="InterPro" id="IPR043128">
    <property type="entry name" value="Rev_trsase/Diguanyl_cyclase"/>
</dbReference>
<feature type="transmembrane region" description="Helical" evidence="4">
    <location>
        <begin position="319"/>
        <end position="339"/>
    </location>
</feature>
<evidence type="ECO:0000313" key="7">
    <source>
        <dbReference type="Proteomes" id="UP001620409"/>
    </source>
</evidence>
<gene>
    <name evidence="6" type="ORF">ISP18_17630</name>
</gene>
<dbReference type="Proteomes" id="UP001620409">
    <property type="component" value="Unassembled WGS sequence"/>
</dbReference>
<keyword evidence="4" id="KW-0472">Membrane</keyword>
<keyword evidence="4" id="KW-0812">Transmembrane</keyword>
<feature type="region of interest" description="Disordered" evidence="3">
    <location>
        <begin position="573"/>
        <end position="594"/>
    </location>
</feature>
<dbReference type="PROSITE" id="PS50887">
    <property type="entry name" value="GGDEF"/>
    <property type="match status" value="1"/>
</dbReference>
<keyword evidence="4" id="KW-1133">Transmembrane helix</keyword>
<keyword evidence="7" id="KW-1185">Reference proteome</keyword>
<name>A0ABW8IMI3_9GAMM</name>
<evidence type="ECO:0000313" key="6">
    <source>
        <dbReference type="EMBL" id="MFK2856432.1"/>
    </source>
</evidence>
<dbReference type="NCBIfam" id="TIGR00254">
    <property type="entry name" value="GGDEF"/>
    <property type="match status" value="1"/>
</dbReference>
<dbReference type="RefSeq" id="WP_380015159.1">
    <property type="nucleotide sequence ID" value="NZ_JADIKI010000023.1"/>
</dbReference>
<dbReference type="PANTHER" id="PTHR45138:SF9">
    <property type="entry name" value="DIGUANYLATE CYCLASE DGCM-RELATED"/>
    <property type="match status" value="1"/>
</dbReference>
<evidence type="ECO:0000256" key="3">
    <source>
        <dbReference type="SAM" id="MobiDB-lite"/>
    </source>
</evidence>
<evidence type="ECO:0000259" key="5">
    <source>
        <dbReference type="PROSITE" id="PS50887"/>
    </source>
</evidence>
<sequence length="594" mass="65012">MQLQAQLKVGAALLLAVAAGISAYVFVGYAQGYRQGARNLQALTSYDQVLKAGNAISAERAPSNILLTLDPRAAQAYASTRADVADARQHTDAALDQLDRLIRARPEADSETPVLARARESLVKARADYDALARNAPSERSPQDLQTAIDILIVARKQLDPLIADFYREAVELAPDQAGTMQMARILSDLREYGGRLGSMLVVPLSTPEPIDPARRVIIATLRGRIDELRALMLARTGPDDQHDDAIERMRTQVERGFFGRTLALVDTLTTRSGTDYGIRAAAFTSQALPDLVALEKLEDLFVQRAIAHVTATQRHERVHMLLIGAFLLAFFLFLLAMLRAAESLVIRPLLLAKNEIVALANGDLRRAPRAGNSEEARALHDAIDTLRQQHLRSMQLAIERDELSKALRRQAHTDALTGLLNRHALEEITGDLSAEPVRLSKGRGLILIDVDYFKPINDEHGHIVGDLVLREVGGRIRQLVKEPHMAFRYGGEEFAVLTNGLSMKDLCLLAEDIRRAISSDNIAAPGVSTLIVTASFGVAKGNLAVLTWLDLLNAADAALYQAKAQGRNQLVAAPTPTDDMQKDRHMPGNVQAR</sequence>
<protein>
    <recommendedName>
        <fullName evidence="1">diguanylate cyclase</fullName>
        <ecNumber evidence="1">2.7.7.65</ecNumber>
    </recommendedName>
</protein>
<dbReference type="PANTHER" id="PTHR45138">
    <property type="entry name" value="REGULATORY COMPONENTS OF SENSORY TRANSDUCTION SYSTEM"/>
    <property type="match status" value="1"/>
</dbReference>
<accession>A0ABW8IMI3</accession>
<dbReference type="SMART" id="SM00267">
    <property type="entry name" value="GGDEF"/>
    <property type="match status" value="1"/>
</dbReference>
<comment type="caution">
    <text evidence="6">The sequence shown here is derived from an EMBL/GenBank/DDBJ whole genome shotgun (WGS) entry which is preliminary data.</text>
</comment>
<dbReference type="CDD" id="cd01949">
    <property type="entry name" value="GGDEF"/>
    <property type="match status" value="1"/>
</dbReference>
<dbReference type="InterPro" id="IPR000160">
    <property type="entry name" value="GGDEF_dom"/>
</dbReference>
<proteinExistence type="predicted"/>
<reference evidence="6 7" key="1">
    <citation type="submission" date="2020-10" db="EMBL/GenBank/DDBJ databases">
        <title>Phylogeny of dyella-like bacteria.</title>
        <authorList>
            <person name="Fu J."/>
        </authorList>
    </citation>
    <scope>NUCLEOTIDE SEQUENCE [LARGE SCALE GENOMIC DNA]</scope>
    <source>
        <strain evidence="6 7">DHG40</strain>
    </source>
</reference>
<dbReference type="EC" id="2.7.7.65" evidence="1"/>
<evidence type="ECO:0000256" key="1">
    <source>
        <dbReference type="ARBA" id="ARBA00012528"/>
    </source>
</evidence>